<evidence type="ECO:0000313" key="3">
    <source>
        <dbReference type="EMBL" id="TWU47620.1"/>
    </source>
</evidence>
<name>A0A5C6EGB6_9BACT</name>
<feature type="compositionally biased region" description="Low complexity" evidence="2">
    <location>
        <begin position="22"/>
        <end position="37"/>
    </location>
</feature>
<feature type="region of interest" description="Disordered" evidence="2">
    <location>
        <begin position="312"/>
        <end position="356"/>
    </location>
</feature>
<protein>
    <submittedName>
        <fullName evidence="3">Uncharacterized protein</fullName>
    </submittedName>
</protein>
<feature type="compositionally biased region" description="Basic and acidic residues" evidence="2">
    <location>
        <begin position="323"/>
        <end position="335"/>
    </location>
</feature>
<gene>
    <name evidence="3" type="ORF">Poly51_54210</name>
</gene>
<dbReference type="EMBL" id="SJPW01000007">
    <property type="protein sequence ID" value="TWU47620.1"/>
    <property type="molecule type" value="Genomic_DNA"/>
</dbReference>
<feature type="region of interest" description="Disordered" evidence="2">
    <location>
        <begin position="1"/>
        <end position="54"/>
    </location>
</feature>
<organism evidence="3 4">
    <name type="scientific">Rubripirellula tenax</name>
    <dbReference type="NCBI Taxonomy" id="2528015"/>
    <lineage>
        <taxon>Bacteria</taxon>
        <taxon>Pseudomonadati</taxon>
        <taxon>Planctomycetota</taxon>
        <taxon>Planctomycetia</taxon>
        <taxon>Pirellulales</taxon>
        <taxon>Pirellulaceae</taxon>
        <taxon>Rubripirellula</taxon>
    </lineage>
</organism>
<dbReference type="RefSeq" id="WP_146461564.1">
    <property type="nucleotide sequence ID" value="NZ_SJPW01000007.1"/>
</dbReference>
<accession>A0A5C6EGB6</accession>
<feature type="compositionally biased region" description="Basic residues" evidence="2">
    <location>
        <begin position="1"/>
        <end position="10"/>
    </location>
</feature>
<dbReference type="AlphaFoldDB" id="A0A5C6EGB6"/>
<reference evidence="3 4" key="1">
    <citation type="submission" date="2019-02" db="EMBL/GenBank/DDBJ databases">
        <title>Deep-cultivation of Planctomycetes and their phenomic and genomic characterization uncovers novel biology.</title>
        <authorList>
            <person name="Wiegand S."/>
            <person name="Jogler M."/>
            <person name="Boedeker C."/>
            <person name="Pinto D."/>
            <person name="Vollmers J."/>
            <person name="Rivas-Marin E."/>
            <person name="Kohn T."/>
            <person name="Peeters S.H."/>
            <person name="Heuer A."/>
            <person name="Rast P."/>
            <person name="Oberbeckmann S."/>
            <person name="Bunk B."/>
            <person name="Jeske O."/>
            <person name="Meyerdierks A."/>
            <person name="Storesund J.E."/>
            <person name="Kallscheuer N."/>
            <person name="Luecker S."/>
            <person name="Lage O.M."/>
            <person name="Pohl T."/>
            <person name="Merkel B.J."/>
            <person name="Hornburger P."/>
            <person name="Mueller R.-W."/>
            <person name="Bruemmer F."/>
            <person name="Labrenz M."/>
            <person name="Spormann A.M."/>
            <person name="Op Den Camp H."/>
            <person name="Overmann J."/>
            <person name="Amann R."/>
            <person name="Jetten M.S.M."/>
            <person name="Mascher T."/>
            <person name="Medema M.H."/>
            <person name="Devos D.P."/>
            <person name="Kaster A.-K."/>
            <person name="Ovreas L."/>
            <person name="Rohde M."/>
            <person name="Galperin M.Y."/>
            <person name="Jogler C."/>
        </authorList>
    </citation>
    <scope>NUCLEOTIDE SEQUENCE [LARGE SCALE GENOMIC DNA]</scope>
    <source>
        <strain evidence="3 4">Poly51</strain>
    </source>
</reference>
<keyword evidence="4" id="KW-1185">Reference proteome</keyword>
<keyword evidence="1" id="KW-0175">Coiled coil</keyword>
<proteinExistence type="predicted"/>
<dbReference type="Proteomes" id="UP000318288">
    <property type="component" value="Unassembled WGS sequence"/>
</dbReference>
<sequence length="356" mass="39957">MARKSRKQNRNSRTTASERTPDSVVESPSPVTSDSSSGEIAPRPSAITGTVADSDAIEPVGDRHALDDRHAVDDSAQLLTHVSSQIDQLHQMFAELSHRVVAGPIVNTIASNDEVDQIRFEVEELASRLRLMEDENDELRQQNDDLATQLANSNIRKTVSNAQSSTSDALTWDERKALIMQQMESETFDADVFVDELQSELSEAAESISETETPTEFVSKLIDLLNKREEDLANRNAEIGELRLLLEQPCEVRDASVVVGAAAIAQLVDADELVLQERNRLQLLQAEWEEKFRRSEIEASLERAKLSRERQELSNKTAQLEEQIEHLRRETRQTEETGSGNSRRWLVKLGLSDDES</sequence>
<evidence type="ECO:0000256" key="1">
    <source>
        <dbReference type="SAM" id="Coils"/>
    </source>
</evidence>
<evidence type="ECO:0000313" key="4">
    <source>
        <dbReference type="Proteomes" id="UP000318288"/>
    </source>
</evidence>
<evidence type="ECO:0000256" key="2">
    <source>
        <dbReference type="SAM" id="MobiDB-lite"/>
    </source>
</evidence>
<feature type="coiled-coil region" evidence="1">
    <location>
        <begin position="115"/>
        <end position="156"/>
    </location>
</feature>
<comment type="caution">
    <text evidence="3">The sequence shown here is derived from an EMBL/GenBank/DDBJ whole genome shotgun (WGS) entry which is preliminary data.</text>
</comment>
<dbReference type="OrthoDB" id="236804at2"/>